<evidence type="ECO:0000259" key="6">
    <source>
        <dbReference type="Pfam" id="PF02900"/>
    </source>
</evidence>
<accession>A0ABU7YWW1</accession>
<dbReference type="PANTHER" id="PTHR30096:SF0">
    <property type="entry name" value="4,5-DOPA DIOXYGENASE EXTRADIOL-LIKE PROTEIN"/>
    <property type="match status" value="1"/>
</dbReference>
<dbReference type="SUPFAM" id="SSF53213">
    <property type="entry name" value="LigB-like"/>
    <property type="match status" value="1"/>
</dbReference>
<dbReference type="Proteomes" id="UP001355056">
    <property type="component" value="Unassembled WGS sequence"/>
</dbReference>
<dbReference type="InterPro" id="IPR014436">
    <property type="entry name" value="Extradiol_dOase_DODA"/>
</dbReference>
<keyword evidence="3" id="KW-0479">Metal-binding</keyword>
<dbReference type="Gene3D" id="3.40.830.10">
    <property type="entry name" value="LigB-like"/>
    <property type="match status" value="1"/>
</dbReference>
<evidence type="ECO:0000256" key="3">
    <source>
        <dbReference type="ARBA" id="ARBA00022723"/>
    </source>
</evidence>
<keyword evidence="8" id="KW-1185">Reference proteome</keyword>
<keyword evidence="5 7" id="KW-0560">Oxidoreductase</keyword>
<reference evidence="7 8" key="1">
    <citation type="journal article" date="2016" name="Int. J. Syst. Evol. Microbiol.">
        <title>Lysobacter erysipheiresistens sp. nov., an antagonist of powdery mildew, isolated from tobacco-cultivated soil.</title>
        <authorList>
            <person name="Xie B."/>
            <person name="Li T."/>
            <person name="Lin X."/>
            <person name="Wang C.J."/>
            <person name="Chen Y.J."/>
            <person name="Liu W.J."/>
            <person name="Zhao Z.W."/>
        </authorList>
    </citation>
    <scope>NUCLEOTIDE SEQUENCE [LARGE SCALE GENOMIC DNA]</scope>
    <source>
        <strain evidence="7 8">RS-LYSO-3</strain>
    </source>
</reference>
<comment type="cofactor">
    <cofactor evidence="1">
        <name>Zn(2+)</name>
        <dbReference type="ChEBI" id="CHEBI:29105"/>
    </cofactor>
</comment>
<dbReference type="Pfam" id="PF02900">
    <property type="entry name" value="LigB"/>
    <property type="match status" value="1"/>
</dbReference>
<dbReference type="PIRSF" id="PIRSF006157">
    <property type="entry name" value="Doxgns_DODA"/>
    <property type="match status" value="1"/>
</dbReference>
<dbReference type="EC" id="1.13.-.-" evidence="7"/>
<organism evidence="7 8">
    <name type="scientific">Novilysobacter erysipheiresistens</name>
    <dbReference type="NCBI Taxonomy" id="1749332"/>
    <lineage>
        <taxon>Bacteria</taxon>
        <taxon>Pseudomonadati</taxon>
        <taxon>Pseudomonadota</taxon>
        <taxon>Gammaproteobacteria</taxon>
        <taxon>Lysobacterales</taxon>
        <taxon>Lysobacteraceae</taxon>
        <taxon>Novilysobacter</taxon>
    </lineage>
</organism>
<evidence type="ECO:0000313" key="7">
    <source>
        <dbReference type="EMBL" id="MEG3183415.1"/>
    </source>
</evidence>
<dbReference type="EMBL" id="JAXGFP010000002">
    <property type="protein sequence ID" value="MEG3183415.1"/>
    <property type="molecule type" value="Genomic_DNA"/>
</dbReference>
<comment type="similarity">
    <text evidence="2">Belongs to the DODA-type extradiol aromatic ring-opening dioxygenase family.</text>
</comment>
<name>A0ABU7YWW1_9GAMM</name>
<dbReference type="CDD" id="cd07363">
    <property type="entry name" value="45_DOPA_Dioxygenase"/>
    <property type="match status" value="1"/>
</dbReference>
<gene>
    <name evidence="7" type="ORF">SNE34_05270</name>
</gene>
<dbReference type="InterPro" id="IPR004183">
    <property type="entry name" value="Xdiol_dOase_suB"/>
</dbReference>
<sequence>MTRTPALFISHGSPMFALEPGLLGPKLQQLGAGLRDVRAVLMVSPHWQTLHKVRVLATSEPETIHDFGGFPPPLYELQYPAPGAPDDAAEAARLLRDAGFEVELDPRRGRDHGAWVPMRHLLPDARLPVFQISMPNDLSTDAALELGRALSPLRDAGVLVVGSGSLTHNLYEFRQHIDDPEYAQQFADWIADAVARNDIDALVDYRRRAPHAARAHPTEEHYLPLLVALGASDEHDRARRIEGGLTYDTLSMDSYAWESPAPAS</sequence>
<keyword evidence="7" id="KW-0223">Dioxygenase</keyword>
<feature type="domain" description="Extradiol ring-cleavage dioxygenase class III enzyme subunit B" evidence="6">
    <location>
        <begin position="36"/>
        <end position="247"/>
    </location>
</feature>
<proteinExistence type="inferred from homology"/>
<evidence type="ECO:0000256" key="1">
    <source>
        <dbReference type="ARBA" id="ARBA00001947"/>
    </source>
</evidence>
<dbReference type="PANTHER" id="PTHR30096">
    <property type="entry name" value="4,5-DOPA DIOXYGENASE EXTRADIOL-LIKE PROTEIN"/>
    <property type="match status" value="1"/>
</dbReference>
<keyword evidence="4" id="KW-0862">Zinc</keyword>
<protein>
    <submittedName>
        <fullName evidence="7">Class III extradiol ring-cleavage dioxygenase</fullName>
        <ecNumber evidence="7">1.13.-.-</ecNumber>
    </submittedName>
</protein>
<evidence type="ECO:0000313" key="8">
    <source>
        <dbReference type="Proteomes" id="UP001355056"/>
    </source>
</evidence>
<evidence type="ECO:0000256" key="5">
    <source>
        <dbReference type="ARBA" id="ARBA00023002"/>
    </source>
</evidence>
<evidence type="ECO:0000256" key="4">
    <source>
        <dbReference type="ARBA" id="ARBA00022833"/>
    </source>
</evidence>
<comment type="caution">
    <text evidence="7">The sequence shown here is derived from an EMBL/GenBank/DDBJ whole genome shotgun (WGS) entry which is preliminary data.</text>
</comment>
<dbReference type="RefSeq" id="WP_332615358.1">
    <property type="nucleotide sequence ID" value="NZ_JAXGFP010000002.1"/>
</dbReference>
<dbReference type="GO" id="GO:0051213">
    <property type="term" value="F:dioxygenase activity"/>
    <property type="evidence" value="ECO:0007669"/>
    <property type="project" value="UniProtKB-KW"/>
</dbReference>
<evidence type="ECO:0000256" key="2">
    <source>
        <dbReference type="ARBA" id="ARBA00007581"/>
    </source>
</evidence>